<evidence type="ECO:0000259" key="3">
    <source>
        <dbReference type="SMART" id="SM00978"/>
    </source>
</evidence>
<keyword evidence="5" id="KW-1185">Reference proteome</keyword>
<dbReference type="InterPro" id="IPR032710">
    <property type="entry name" value="NTF2-like_dom_sf"/>
</dbReference>
<feature type="region of interest" description="Disordered" evidence="1">
    <location>
        <begin position="34"/>
        <end position="64"/>
    </location>
</feature>
<dbReference type="PANTHER" id="PTHR41542:SF1">
    <property type="entry name" value="BLL5807 PROTEIN"/>
    <property type="match status" value="1"/>
</dbReference>
<dbReference type="PANTHER" id="PTHR41542">
    <property type="entry name" value="BLL5807 PROTEIN"/>
    <property type="match status" value="1"/>
</dbReference>
<reference evidence="4 5" key="1">
    <citation type="submission" date="2016-12" db="EMBL/GenBank/DDBJ databases">
        <title>Isolation and genomic insights into novel planktonic Zetaproteobacteria from stratified waters of the Chesapeake Bay.</title>
        <authorList>
            <person name="McAllister S.M."/>
            <person name="Kato S."/>
            <person name="Chan C.S."/>
            <person name="Chiu B.K."/>
            <person name="Field E.K."/>
        </authorList>
    </citation>
    <scope>NUCLEOTIDE SEQUENCE [LARGE SCALE GENOMIC DNA]</scope>
    <source>
        <strain evidence="4 5">CP-5</strain>
    </source>
</reference>
<dbReference type="AlphaFoldDB" id="A0A2K8L1F7"/>
<dbReference type="SUPFAM" id="SSF54427">
    <property type="entry name" value="NTF2-like"/>
    <property type="match status" value="1"/>
</dbReference>
<dbReference type="RefSeq" id="WP_100277868.1">
    <property type="nucleotide sequence ID" value="NZ_CP018799.1"/>
</dbReference>
<feature type="compositionally biased region" description="Polar residues" evidence="1">
    <location>
        <begin position="34"/>
        <end position="47"/>
    </location>
</feature>
<feature type="compositionally biased region" description="Low complexity" evidence="1">
    <location>
        <begin position="48"/>
        <end position="63"/>
    </location>
</feature>
<accession>A0A2K8L1F7</accession>
<name>A0A2K8L1F7_MARES</name>
<dbReference type="Proteomes" id="UP000231701">
    <property type="component" value="Chromosome"/>
</dbReference>
<feature type="transmembrane region" description="Helical" evidence="2">
    <location>
        <begin position="71"/>
        <end position="90"/>
    </location>
</feature>
<keyword evidence="2" id="KW-0812">Transmembrane</keyword>
<dbReference type="Gene3D" id="3.10.450.240">
    <property type="match status" value="1"/>
</dbReference>
<evidence type="ECO:0000313" key="4">
    <source>
        <dbReference type="EMBL" id="ATX80049.1"/>
    </source>
</evidence>
<proteinExistence type="predicted"/>
<dbReference type="KEGG" id="maes:Ga0123461_1636"/>
<feature type="transmembrane region" description="Helical" evidence="2">
    <location>
        <begin position="6"/>
        <end position="23"/>
    </location>
</feature>
<evidence type="ECO:0000313" key="5">
    <source>
        <dbReference type="Proteomes" id="UP000231701"/>
    </source>
</evidence>
<evidence type="ECO:0000256" key="2">
    <source>
        <dbReference type="SAM" id="Phobius"/>
    </source>
</evidence>
<organism evidence="4 5">
    <name type="scientific">Mariprofundus aestuarium</name>
    <dbReference type="NCBI Taxonomy" id="1921086"/>
    <lineage>
        <taxon>Bacteria</taxon>
        <taxon>Pseudomonadati</taxon>
        <taxon>Pseudomonadota</taxon>
        <taxon>Candidatius Mariprofundia</taxon>
        <taxon>Mariprofundales</taxon>
        <taxon>Mariprofundaceae</taxon>
        <taxon>Mariprofundus</taxon>
    </lineage>
</organism>
<keyword evidence="2" id="KW-1133">Transmembrane helix</keyword>
<dbReference type="EMBL" id="CP018799">
    <property type="protein sequence ID" value="ATX80049.1"/>
    <property type="molecule type" value="Genomic_DNA"/>
</dbReference>
<dbReference type="Pfam" id="PF04280">
    <property type="entry name" value="Tim44"/>
    <property type="match status" value="1"/>
</dbReference>
<feature type="domain" description="Tim44-like" evidence="3">
    <location>
        <begin position="161"/>
        <end position="297"/>
    </location>
</feature>
<evidence type="ECO:0000256" key="1">
    <source>
        <dbReference type="SAM" id="MobiDB-lite"/>
    </source>
</evidence>
<keyword evidence="2" id="KW-0472">Membrane</keyword>
<feature type="transmembrane region" description="Helical" evidence="2">
    <location>
        <begin position="96"/>
        <end position="115"/>
    </location>
</feature>
<protein>
    <submittedName>
        <fullName evidence="4">Putative lipid-binding transport protein, Tim44 family</fullName>
    </submittedName>
</protein>
<gene>
    <name evidence="4" type="ORF">Ga0123461_1636</name>
</gene>
<dbReference type="SMART" id="SM00978">
    <property type="entry name" value="Tim44"/>
    <property type="match status" value="1"/>
</dbReference>
<dbReference type="InterPro" id="IPR007379">
    <property type="entry name" value="Tim44-like_dom"/>
</dbReference>
<sequence length="299" mass="32611">MKKLITMAMIAIFGIMISGVDMADAKRFGMGSSFGKQRMSQPKSNSFSQQKAAPQKQSAAAGQRGSARTGMMGMIGGLALGGLLGAMFFGGAFEGINMFDILLIGAGIMLLMFFLRKRAAAAQQSAYSGGARYSEPSVSSFPGSNSDADAVQEEFDFQDQSREPVGSAVRPEVDANHFVPAAKEIYIRMQKAWDSGDIEDIRKFCTPEIADRISRDMSPNSENRTEVATLNAEIADSWIESDMEWVAVNYSAMLREQTVDHTGATVEDQTAEVNEVWIFQHTPNSDDPTWYLAGIQQAH</sequence>
<dbReference type="OrthoDB" id="5297955at2"/>